<evidence type="ECO:0000313" key="2">
    <source>
        <dbReference type="EMBL" id="OXU24786.1"/>
    </source>
</evidence>
<keyword evidence="3" id="KW-1185">Reference proteome</keyword>
<organism evidence="2 3">
    <name type="scientific">Trichomalopsis sarcophagae</name>
    <dbReference type="NCBI Taxonomy" id="543379"/>
    <lineage>
        <taxon>Eukaryota</taxon>
        <taxon>Metazoa</taxon>
        <taxon>Ecdysozoa</taxon>
        <taxon>Arthropoda</taxon>
        <taxon>Hexapoda</taxon>
        <taxon>Insecta</taxon>
        <taxon>Pterygota</taxon>
        <taxon>Neoptera</taxon>
        <taxon>Endopterygota</taxon>
        <taxon>Hymenoptera</taxon>
        <taxon>Apocrita</taxon>
        <taxon>Proctotrupomorpha</taxon>
        <taxon>Chalcidoidea</taxon>
        <taxon>Pteromalidae</taxon>
        <taxon>Pteromalinae</taxon>
        <taxon>Trichomalopsis</taxon>
    </lineage>
</organism>
<gene>
    <name evidence="2" type="ORF">TSAR_004359</name>
</gene>
<feature type="chain" id="PRO_5012850577" description="Lipid-binding serum glycoprotein N-terminal domain-containing protein" evidence="1">
    <location>
        <begin position="20"/>
        <end position="164"/>
    </location>
</feature>
<feature type="signal peptide" evidence="1">
    <location>
        <begin position="1"/>
        <end position="19"/>
    </location>
</feature>
<accession>A0A232F1V6</accession>
<comment type="caution">
    <text evidence="2">The sequence shown here is derived from an EMBL/GenBank/DDBJ whole genome shotgun (WGS) entry which is preliminary data.</text>
</comment>
<protein>
    <recommendedName>
        <fullName evidence="4">Lipid-binding serum glycoprotein N-terminal domain-containing protein</fullName>
    </recommendedName>
</protein>
<evidence type="ECO:0000313" key="3">
    <source>
        <dbReference type="Proteomes" id="UP000215335"/>
    </source>
</evidence>
<feature type="non-terminal residue" evidence="2">
    <location>
        <position position="164"/>
    </location>
</feature>
<reference evidence="2 3" key="1">
    <citation type="journal article" date="2017" name="Curr. Biol.">
        <title>The Evolution of Venom by Co-option of Single-Copy Genes.</title>
        <authorList>
            <person name="Martinson E.O."/>
            <person name="Mrinalini"/>
            <person name="Kelkar Y.D."/>
            <person name="Chang C.H."/>
            <person name="Werren J.H."/>
        </authorList>
    </citation>
    <scope>NUCLEOTIDE SEQUENCE [LARGE SCALE GENOMIC DNA]</scope>
    <source>
        <strain evidence="2 3">Alberta</strain>
        <tissue evidence="2">Whole body</tissue>
    </source>
</reference>
<evidence type="ECO:0008006" key="4">
    <source>
        <dbReference type="Google" id="ProtNLM"/>
    </source>
</evidence>
<proteinExistence type="predicted"/>
<sequence>MYWPAIILALILCAQYSFAQKFINATSVNINQIIDENMADVRRHIRGFRFDPMNVPNNSDNVYAQSTIRATAPIFTTMHNITTTISMDCKINTIQIFNPRLHIEKVGQIGVKMQSSGSFSATKSLVANVAIPYYEEKIQSIAESTALLVATKPLIYVNKNLYKW</sequence>
<dbReference type="AlphaFoldDB" id="A0A232F1V6"/>
<keyword evidence="1" id="KW-0732">Signal</keyword>
<evidence type="ECO:0000256" key="1">
    <source>
        <dbReference type="SAM" id="SignalP"/>
    </source>
</evidence>
<name>A0A232F1V6_9HYME</name>
<dbReference type="Proteomes" id="UP000215335">
    <property type="component" value="Unassembled WGS sequence"/>
</dbReference>
<dbReference type="EMBL" id="NNAY01001195">
    <property type="protein sequence ID" value="OXU24786.1"/>
    <property type="molecule type" value="Genomic_DNA"/>
</dbReference>